<dbReference type="RefSeq" id="WP_182842969.1">
    <property type="nucleotide sequence ID" value="NZ_BAAALP010000022.1"/>
</dbReference>
<evidence type="ECO:0000313" key="1">
    <source>
        <dbReference type="EMBL" id="MBA8950580.1"/>
    </source>
</evidence>
<accession>A0A7W3LM69</accession>
<keyword evidence="2" id="KW-1185">Reference proteome</keyword>
<dbReference type="InterPro" id="IPR049249">
    <property type="entry name" value="DUF6882"/>
</dbReference>
<dbReference type="Pfam" id="PF21813">
    <property type="entry name" value="DUF6882"/>
    <property type="match status" value="1"/>
</dbReference>
<evidence type="ECO:0000313" key="2">
    <source>
        <dbReference type="Proteomes" id="UP000572680"/>
    </source>
</evidence>
<comment type="caution">
    <text evidence="1">The sequence shown here is derived from an EMBL/GenBank/DDBJ whole genome shotgun (WGS) entry which is preliminary data.</text>
</comment>
<sequence>MPFSEELRALTTGDMPETVLRFRRLNAALAGRALRRDPEAGAFWVDGDRRTASVLGTLAEDHTFQWTWAVRDPGDPVCLHAGRLRALGERHGVPELTAPLVDLGGFADPRAAADVLAARVSGLLGSGLVIKYPHGGRALTYYFVEMPEAPPAPDEDPADERLDIVELGVPAPLPGALMEIAAPAVARTLDTGHALAAEVGGWRTVPAWEPATGVLDFGNGRTVAAAEVGLVRPDGVWEWTGGPGAERFRAAAREHGAAELAADRVDLSGHPRGAHVVEVLSRAAAHLGGASGHWAVPGDGGVRHFALTGAGLAEIGLSTLDRALDQAADIVQQLTAYPDRPPVMREMVRGALALHGFGVWQDGPDMLFGSVDELGGAGMGIGTHRYNVTFSRDATIIRTEFGPMTDFL</sequence>
<proteinExistence type="predicted"/>
<dbReference type="Proteomes" id="UP000572680">
    <property type="component" value="Unassembled WGS sequence"/>
</dbReference>
<reference evidence="1 2" key="1">
    <citation type="submission" date="2020-08" db="EMBL/GenBank/DDBJ databases">
        <title>Genomic Encyclopedia of Type Strains, Phase IV (KMG-IV): sequencing the most valuable type-strain genomes for metagenomic binning, comparative biology and taxonomic classification.</title>
        <authorList>
            <person name="Goeker M."/>
        </authorList>
    </citation>
    <scope>NUCLEOTIDE SEQUENCE [LARGE SCALE GENOMIC DNA]</scope>
    <source>
        <strain evidence="1 2">DSM 44197</strain>
    </source>
</reference>
<organism evidence="1 2">
    <name type="scientific">Actinomadura namibiensis</name>
    <dbReference type="NCBI Taxonomy" id="182080"/>
    <lineage>
        <taxon>Bacteria</taxon>
        <taxon>Bacillati</taxon>
        <taxon>Actinomycetota</taxon>
        <taxon>Actinomycetes</taxon>
        <taxon>Streptosporangiales</taxon>
        <taxon>Thermomonosporaceae</taxon>
        <taxon>Actinomadura</taxon>
    </lineage>
</organism>
<protein>
    <submittedName>
        <fullName evidence="1">Uncharacterized protein</fullName>
    </submittedName>
</protein>
<gene>
    <name evidence="1" type="ORF">HNR61_002193</name>
</gene>
<dbReference type="EMBL" id="JACJIA010000002">
    <property type="protein sequence ID" value="MBA8950580.1"/>
    <property type="molecule type" value="Genomic_DNA"/>
</dbReference>
<name>A0A7W3LM69_ACTNM</name>
<dbReference type="AlphaFoldDB" id="A0A7W3LM69"/>